<keyword evidence="6" id="KW-0418">Kinase</keyword>
<dbReference type="InterPro" id="IPR050890">
    <property type="entry name" value="PTS_EIIA_component"/>
</dbReference>
<evidence type="ECO:0000256" key="2">
    <source>
        <dbReference type="ARBA" id="ARBA00022448"/>
    </source>
</evidence>
<evidence type="ECO:0000256" key="5">
    <source>
        <dbReference type="ARBA" id="ARBA00022683"/>
    </source>
</evidence>
<evidence type="ECO:0000313" key="8">
    <source>
        <dbReference type="EMBL" id="CEE00329.1"/>
    </source>
</evidence>
<evidence type="ECO:0000256" key="6">
    <source>
        <dbReference type="ARBA" id="ARBA00022777"/>
    </source>
</evidence>
<name>A0A090KNU2_9BACI</name>
<dbReference type="Pfam" id="PF00358">
    <property type="entry name" value="PTS_EIIA_1"/>
    <property type="match status" value="1"/>
</dbReference>
<dbReference type="PROSITE" id="PS00371">
    <property type="entry name" value="PTS_EIIA_TYPE_1_HIS"/>
    <property type="match status" value="1"/>
</dbReference>
<dbReference type="GO" id="GO:0009401">
    <property type="term" value="P:phosphoenolpyruvate-dependent sugar phosphotransferase system"/>
    <property type="evidence" value="ECO:0007669"/>
    <property type="project" value="UniProtKB-KW"/>
</dbReference>
<keyword evidence="3" id="KW-0762">Sugar transport</keyword>
<evidence type="ECO:0000259" key="7">
    <source>
        <dbReference type="PROSITE" id="PS51093"/>
    </source>
</evidence>
<evidence type="ECO:0000256" key="1">
    <source>
        <dbReference type="ARBA" id="ARBA00004496"/>
    </source>
</evidence>
<dbReference type="InterPro" id="IPR011055">
    <property type="entry name" value="Dup_hybrid_motif"/>
</dbReference>
<evidence type="ECO:0000313" key="9">
    <source>
        <dbReference type="Proteomes" id="UP000040576"/>
    </source>
</evidence>
<gene>
    <name evidence="8" type="ORF">BT1A1_0469</name>
</gene>
<organism evidence="8 9">
    <name type="scientific">Caldibacillus thermoamylovorans</name>
    <dbReference type="NCBI Taxonomy" id="35841"/>
    <lineage>
        <taxon>Bacteria</taxon>
        <taxon>Bacillati</taxon>
        <taxon>Bacillota</taxon>
        <taxon>Bacilli</taxon>
        <taxon>Bacillales</taxon>
        <taxon>Bacillaceae</taxon>
        <taxon>Caldibacillus</taxon>
    </lineage>
</organism>
<dbReference type="GO" id="GO:0016301">
    <property type="term" value="F:kinase activity"/>
    <property type="evidence" value="ECO:0007669"/>
    <property type="project" value="UniProtKB-KW"/>
</dbReference>
<reference evidence="8 9" key="1">
    <citation type="submission" date="2014-07" db="EMBL/GenBank/DDBJ databases">
        <authorList>
            <person name="Wibberg Daniel"/>
        </authorList>
    </citation>
    <scope>NUCLEOTIDE SEQUENCE [LARGE SCALE GENOMIC DNA]</scope>
</reference>
<dbReference type="SUPFAM" id="SSF51261">
    <property type="entry name" value="Duplicated hybrid motif"/>
    <property type="match status" value="1"/>
</dbReference>
<accession>A0A090KNU2</accession>
<keyword evidence="2" id="KW-0813">Transport</keyword>
<keyword evidence="4" id="KW-0808">Transferase</keyword>
<dbReference type="EMBL" id="CCRF01000015">
    <property type="protein sequence ID" value="CEE00329.1"/>
    <property type="molecule type" value="Genomic_DNA"/>
</dbReference>
<dbReference type="AlphaFoldDB" id="A0A090KNU2"/>
<protein>
    <submittedName>
        <fullName evidence="8">PTS system glucose subfamily transporter subunit IIA</fullName>
    </submittedName>
</protein>
<keyword evidence="9" id="KW-1185">Reference proteome</keyword>
<dbReference type="Proteomes" id="UP000040576">
    <property type="component" value="Unassembled WGS sequence"/>
</dbReference>
<evidence type="ECO:0000256" key="3">
    <source>
        <dbReference type="ARBA" id="ARBA00022597"/>
    </source>
</evidence>
<keyword evidence="5" id="KW-0598">Phosphotransferase system</keyword>
<proteinExistence type="predicted"/>
<dbReference type="Gene3D" id="2.70.70.10">
    <property type="entry name" value="Glucose Permease (Domain IIA)"/>
    <property type="match status" value="1"/>
</dbReference>
<dbReference type="PROSITE" id="PS51093">
    <property type="entry name" value="PTS_EIIA_TYPE_1"/>
    <property type="match status" value="1"/>
</dbReference>
<dbReference type="PANTHER" id="PTHR45008">
    <property type="entry name" value="PTS SYSTEM GLUCOSE-SPECIFIC EIIA COMPONENT"/>
    <property type="match status" value="1"/>
</dbReference>
<dbReference type="GO" id="GO:0005737">
    <property type="term" value="C:cytoplasm"/>
    <property type="evidence" value="ECO:0007669"/>
    <property type="project" value="UniProtKB-SubCell"/>
</dbReference>
<sequence>MLDFSKKNHATEFKSPIVGKALSLSKVPDEVFSSKMMGDGIAFEPSENRLYSPIDGEIVQIFPTLHAVGIKANNGLEILLHIGVDTVNLSGKGFESFVKVGDKVKAGQKLISFDINLIKEKAKSIITSLIITNSEKIDTIEYNFGVAAKDTTVLTVKVK</sequence>
<dbReference type="NCBIfam" id="TIGR00830">
    <property type="entry name" value="PTBA"/>
    <property type="match status" value="1"/>
</dbReference>
<dbReference type="RefSeq" id="WP_034767688.1">
    <property type="nucleotide sequence ID" value="NZ_CCRF01000015.1"/>
</dbReference>
<dbReference type="FunFam" id="2.70.70.10:FF:000001">
    <property type="entry name" value="PTS system glucose-specific IIA component"/>
    <property type="match status" value="1"/>
</dbReference>
<comment type="subcellular location">
    <subcellularLocation>
        <location evidence="1">Cytoplasm</location>
    </subcellularLocation>
</comment>
<feature type="domain" description="PTS EIIA type-1" evidence="7">
    <location>
        <begin position="29"/>
        <end position="133"/>
    </location>
</feature>
<evidence type="ECO:0000256" key="4">
    <source>
        <dbReference type="ARBA" id="ARBA00022679"/>
    </source>
</evidence>
<dbReference type="InterPro" id="IPR001127">
    <property type="entry name" value="PTS_EIIA_1_perm"/>
</dbReference>
<dbReference type="PANTHER" id="PTHR45008:SF1">
    <property type="entry name" value="PTS SYSTEM GLUCOSE-SPECIFIC EIIA COMPONENT"/>
    <property type="match status" value="1"/>
</dbReference>